<dbReference type="EMBL" id="GBXM01065648">
    <property type="protein sequence ID" value="JAH42929.1"/>
    <property type="molecule type" value="Transcribed_RNA"/>
</dbReference>
<sequence>MRYKMQPGNFFSRQYASIYKAQNY</sequence>
<name>A0A0E9SNJ1_ANGAN</name>
<reference evidence="1" key="1">
    <citation type="submission" date="2014-11" db="EMBL/GenBank/DDBJ databases">
        <authorList>
            <person name="Amaro Gonzalez C."/>
        </authorList>
    </citation>
    <scope>NUCLEOTIDE SEQUENCE</scope>
</reference>
<evidence type="ECO:0000313" key="1">
    <source>
        <dbReference type="EMBL" id="JAH42929.1"/>
    </source>
</evidence>
<dbReference type="AlphaFoldDB" id="A0A0E9SNJ1"/>
<organism evidence="1">
    <name type="scientific">Anguilla anguilla</name>
    <name type="common">European freshwater eel</name>
    <name type="synonym">Muraena anguilla</name>
    <dbReference type="NCBI Taxonomy" id="7936"/>
    <lineage>
        <taxon>Eukaryota</taxon>
        <taxon>Metazoa</taxon>
        <taxon>Chordata</taxon>
        <taxon>Craniata</taxon>
        <taxon>Vertebrata</taxon>
        <taxon>Euteleostomi</taxon>
        <taxon>Actinopterygii</taxon>
        <taxon>Neopterygii</taxon>
        <taxon>Teleostei</taxon>
        <taxon>Anguilliformes</taxon>
        <taxon>Anguillidae</taxon>
        <taxon>Anguilla</taxon>
    </lineage>
</organism>
<proteinExistence type="predicted"/>
<accession>A0A0E9SNJ1</accession>
<reference evidence="1" key="2">
    <citation type="journal article" date="2015" name="Fish Shellfish Immunol.">
        <title>Early steps in the European eel (Anguilla anguilla)-Vibrio vulnificus interaction in the gills: Role of the RtxA13 toxin.</title>
        <authorList>
            <person name="Callol A."/>
            <person name="Pajuelo D."/>
            <person name="Ebbesson L."/>
            <person name="Teles M."/>
            <person name="MacKenzie S."/>
            <person name="Amaro C."/>
        </authorList>
    </citation>
    <scope>NUCLEOTIDE SEQUENCE</scope>
</reference>
<protein>
    <submittedName>
        <fullName evidence="1">Uncharacterized protein</fullName>
    </submittedName>
</protein>